<feature type="signal peptide" evidence="1">
    <location>
        <begin position="1"/>
        <end position="33"/>
    </location>
</feature>
<dbReference type="PANTHER" id="PTHR30163">
    <property type="entry name" value="MEMBRANE-BOUND LYTIC MUREIN TRANSGLYCOSYLASE B"/>
    <property type="match status" value="1"/>
</dbReference>
<dbReference type="InterPro" id="IPR031304">
    <property type="entry name" value="SLT_2"/>
</dbReference>
<dbReference type="CDD" id="cd13399">
    <property type="entry name" value="Slt35-like"/>
    <property type="match status" value="1"/>
</dbReference>
<dbReference type="Gene3D" id="1.10.8.350">
    <property type="entry name" value="Bacterial muramidase"/>
    <property type="match status" value="1"/>
</dbReference>
<evidence type="ECO:0000313" key="3">
    <source>
        <dbReference type="EMBL" id="MBQ0934983.1"/>
    </source>
</evidence>
<evidence type="ECO:0000256" key="1">
    <source>
        <dbReference type="SAM" id="SignalP"/>
    </source>
</evidence>
<dbReference type="NCBIfam" id="TIGR02282">
    <property type="entry name" value="MltB"/>
    <property type="match status" value="1"/>
</dbReference>
<sequence>MPDCASLPSLCVRSVLTLLTLTAALAGPLTASAAPSKGKTAAAARSDNAPDVVQYGQREDVVAFAQQVTERHQLPVDWAVKQLAAARYLPRVAQLVMPPPAGAPKNWEAYRARMVDAQRVREGVRWWAQHEDSLRQAEARYGVPASFIVAIIGVETYYGRITGDFKVIDALATLAFDFPKGRSDRSGFYRDELEAFLRWCAREGRDPHSVKGSYAGAIGLPQFMPSSILKYAVDFDGDGKIDLNTHGADVVGSVAHYFAEFGWERGQPTHFAVKPPTDTRDRAHLLAPDIVPSFTAQQMAERGAELDEAGRTYTGPLALVELQMGERAPAYVAGTKNFYVVTRYNWSSYYAMAVIELARSLRQARPEAKP</sequence>
<evidence type="ECO:0000313" key="4">
    <source>
        <dbReference type="Proteomes" id="UP000672097"/>
    </source>
</evidence>
<dbReference type="SUPFAM" id="SSF53955">
    <property type="entry name" value="Lysozyme-like"/>
    <property type="match status" value="1"/>
</dbReference>
<evidence type="ECO:0000259" key="2">
    <source>
        <dbReference type="Pfam" id="PF13406"/>
    </source>
</evidence>
<name>A0ABS5DV11_9BURK</name>
<dbReference type="Gene3D" id="1.10.530.10">
    <property type="match status" value="1"/>
</dbReference>
<keyword evidence="4" id="KW-1185">Reference proteome</keyword>
<reference evidence="3 4" key="1">
    <citation type="submission" date="2021-04" db="EMBL/GenBank/DDBJ databases">
        <title>The genome sequence of type strain Ideonella paludis KCTC 32238.</title>
        <authorList>
            <person name="Liu Y."/>
        </authorList>
    </citation>
    <scope>NUCLEOTIDE SEQUENCE [LARGE SCALE GENOMIC DNA]</scope>
    <source>
        <strain evidence="3 4">KCTC 32238</strain>
    </source>
</reference>
<dbReference type="Pfam" id="PF13406">
    <property type="entry name" value="SLT_2"/>
    <property type="match status" value="1"/>
</dbReference>
<keyword evidence="1" id="KW-0732">Signal</keyword>
<dbReference type="InterPro" id="IPR043426">
    <property type="entry name" value="MltB-like"/>
</dbReference>
<dbReference type="Proteomes" id="UP000672097">
    <property type="component" value="Unassembled WGS sequence"/>
</dbReference>
<feature type="domain" description="Transglycosylase SLT" evidence="2">
    <location>
        <begin position="58"/>
        <end position="359"/>
    </location>
</feature>
<feature type="chain" id="PRO_5046937178" evidence="1">
    <location>
        <begin position="34"/>
        <end position="370"/>
    </location>
</feature>
<accession>A0ABS5DV11</accession>
<gene>
    <name evidence="3" type="primary">mltB</name>
    <name evidence="3" type="ORF">KAK11_06580</name>
</gene>
<proteinExistence type="predicted"/>
<dbReference type="PANTHER" id="PTHR30163:SF9">
    <property type="entry name" value="MEMBRANE-BOUND LYTIC MUREIN TRANSGLYCOSYLASE B"/>
    <property type="match status" value="1"/>
</dbReference>
<organism evidence="3 4">
    <name type="scientific">Ideonella paludis</name>
    <dbReference type="NCBI Taxonomy" id="1233411"/>
    <lineage>
        <taxon>Bacteria</taxon>
        <taxon>Pseudomonadati</taxon>
        <taxon>Pseudomonadota</taxon>
        <taxon>Betaproteobacteria</taxon>
        <taxon>Burkholderiales</taxon>
        <taxon>Sphaerotilaceae</taxon>
        <taxon>Ideonella</taxon>
    </lineage>
</organism>
<protein>
    <submittedName>
        <fullName evidence="3">Lytic murein transglycosylase B</fullName>
    </submittedName>
</protein>
<dbReference type="EMBL" id="JAGQDG010000002">
    <property type="protein sequence ID" value="MBQ0934983.1"/>
    <property type="molecule type" value="Genomic_DNA"/>
</dbReference>
<dbReference type="InterPro" id="IPR011757">
    <property type="entry name" value="Lytic_transglycosylase_MltB"/>
</dbReference>
<dbReference type="InterPro" id="IPR023346">
    <property type="entry name" value="Lysozyme-like_dom_sf"/>
</dbReference>
<comment type="caution">
    <text evidence="3">The sequence shown here is derived from an EMBL/GenBank/DDBJ whole genome shotgun (WGS) entry which is preliminary data.</text>
</comment>